<dbReference type="Gene3D" id="1.25.40.10">
    <property type="entry name" value="Tetratricopeptide repeat domain"/>
    <property type="match status" value="1"/>
</dbReference>
<organism evidence="4 5">
    <name type="scientific">Dispira parvispora</name>
    <dbReference type="NCBI Taxonomy" id="1520584"/>
    <lineage>
        <taxon>Eukaryota</taxon>
        <taxon>Fungi</taxon>
        <taxon>Fungi incertae sedis</taxon>
        <taxon>Zoopagomycota</taxon>
        <taxon>Kickxellomycotina</taxon>
        <taxon>Dimargaritomycetes</taxon>
        <taxon>Dimargaritales</taxon>
        <taxon>Dimargaritaceae</taxon>
        <taxon>Dispira</taxon>
    </lineage>
</organism>
<dbReference type="PANTHER" id="PTHR15696">
    <property type="entry name" value="SMG-7 SUPPRESSOR WITH MORPHOLOGICAL EFFECT ON GENITALIA PROTEIN 7"/>
    <property type="match status" value="1"/>
</dbReference>
<dbReference type="InterPro" id="IPR011990">
    <property type="entry name" value="TPR-like_helical_dom_sf"/>
</dbReference>
<dbReference type="Pfam" id="PF10374">
    <property type="entry name" value="EST1"/>
    <property type="match status" value="1"/>
</dbReference>
<evidence type="ECO:0000313" key="5">
    <source>
        <dbReference type="Proteomes" id="UP001150925"/>
    </source>
</evidence>
<dbReference type="Pfam" id="PF10373">
    <property type="entry name" value="EST1_DNA_bind"/>
    <property type="match status" value="1"/>
</dbReference>
<dbReference type="EMBL" id="JANBPY010000342">
    <property type="protein sequence ID" value="KAJ1967413.1"/>
    <property type="molecule type" value="Genomic_DNA"/>
</dbReference>
<feature type="region of interest" description="Disordered" evidence="1">
    <location>
        <begin position="588"/>
        <end position="607"/>
    </location>
</feature>
<feature type="region of interest" description="Disordered" evidence="1">
    <location>
        <begin position="850"/>
        <end position="908"/>
    </location>
</feature>
<evidence type="ECO:0000256" key="1">
    <source>
        <dbReference type="SAM" id="MobiDB-lite"/>
    </source>
</evidence>
<dbReference type="GO" id="GO:0005697">
    <property type="term" value="C:telomerase holoenzyme complex"/>
    <property type="evidence" value="ECO:0007669"/>
    <property type="project" value="TreeGrafter"/>
</dbReference>
<comment type="caution">
    <text evidence="4">The sequence shown here is derived from an EMBL/GenBank/DDBJ whole genome shotgun (WGS) entry which is preliminary data.</text>
</comment>
<dbReference type="SUPFAM" id="SSF48452">
    <property type="entry name" value="TPR-like"/>
    <property type="match status" value="1"/>
</dbReference>
<evidence type="ECO:0000259" key="2">
    <source>
        <dbReference type="Pfam" id="PF10373"/>
    </source>
</evidence>
<reference evidence="4" key="1">
    <citation type="submission" date="2022-07" db="EMBL/GenBank/DDBJ databases">
        <title>Phylogenomic reconstructions and comparative analyses of Kickxellomycotina fungi.</title>
        <authorList>
            <person name="Reynolds N.K."/>
            <person name="Stajich J.E."/>
            <person name="Barry K."/>
            <person name="Grigoriev I.V."/>
            <person name="Crous P."/>
            <person name="Smith M.E."/>
        </authorList>
    </citation>
    <scope>NUCLEOTIDE SEQUENCE</scope>
    <source>
        <strain evidence="4">RSA 1196</strain>
    </source>
</reference>
<dbReference type="GO" id="GO:0000184">
    <property type="term" value="P:nuclear-transcribed mRNA catabolic process, nonsense-mediated decay"/>
    <property type="evidence" value="ECO:0007669"/>
    <property type="project" value="TreeGrafter"/>
</dbReference>
<dbReference type="Proteomes" id="UP001150925">
    <property type="component" value="Unassembled WGS sequence"/>
</dbReference>
<proteinExistence type="predicted"/>
<evidence type="ECO:0000259" key="3">
    <source>
        <dbReference type="Pfam" id="PF10374"/>
    </source>
</evidence>
<feature type="domain" description="Telomerase activating protein Est1-like N-terminal" evidence="3">
    <location>
        <begin position="96"/>
        <end position="210"/>
    </location>
</feature>
<evidence type="ECO:0000313" key="4">
    <source>
        <dbReference type="EMBL" id="KAJ1967413.1"/>
    </source>
</evidence>
<feature type="domain" description="DNA/RNA-binding" evidence="2">
    <location>
        <begin position="249"/>
        <end position="310"/>
    </location>
</feature>
<dbReference type="AlphaFoldDB" id="A0A9W8ASK7"/>
<dbReference type="InterPro" id="IPR045153">
    <property type="entry name" value="Est1/Ebs1-like"/>
</dbReference>
<sequence>MPSPKSKDRSCLDLLRAATDLEEKISLLNGRCREADLLGALECVKSITQPLRESELHTIDIIDLVLDELNTIRQRLQDQFQTLLDKNVVVAVENSVDERLWKYVFHDHVELCRYHMRKHKESTEKSTPAVTSPWILWSMELQRTLNAAAGFYYTFISSVTAQHRIDLGRSGMMLTLADEPPYSPEQKLWVVCLHRCLVYLGDIERYRVYYDNETRRTSRNEISNGGHSLEFRIAPPVVNAALSPYHYAKCYYYQSIAAYRESGRPHAQLAILAAYSNDNLNVLYWYTQSLMLPYPSNNAWVNLQTYVKNCMVSTLGLNERIGTVAQRGGLSYVNLYHRFIALAILSDTRCVQESREIIDLLQMNTFDPVPLTKMVGNDHRDKFFQTMQKLVVVVMGRIWDITARIKLTGIDPALLSRLHRVRSELVRLLLHTAIWLLDALLVLADQASDGEVSPVQNKRNGDHLSGSILIKESHHTRYPFQMMVPLGLCLELYSNCHGIIEDTVTYTNETSTDTDYQGLMSILRTRLQTYLTHLLNQVPLTEGEKGQVLSADAAFKAWLPQDAIMLGTVFLHPFHCLLPMPKPDKLSQQWQVTHDKNSQSTPTGTPESSLLERAQWLCWLARLYRALCLGGSSRASTLITQRLQADTKSDPPVAPNRLSDIMAPSPKSSRTLLVQDPPSLKVSESKEVGNPRKNLSLDWDREIQDMDQSLRETFVTTTTRRPVRTLLVPDTDAWLTYLPAIRKQLYRWTSVTVIIPNSVVDHLVRLQTGTGQVCSRARDVLEFFDDTLRSSRSSVNIDYRTLQHNNHFPTEFPFTECFRYRLYFMKPAQVLKHWDRARALIVPTLKQPTQRLNDSGQISDQSMLNGGQSVNGRQRNSRSSIASPTNGVLDSPKEPSSSAQPYFQQHSRLNPGELDPQAAFNRLPSKYQLFLRSVLYIVQSKAPCVTSSGGGVKNQQCKVMVCSDHHALRLAQVCFEVEACSPAQFGL</sequence>
<accession>A0A9W8ASK7</accession>
<dbReference type="InterPro" id="IPR019458">
    <property type="entry name" value="Est1-like_N"/>
</dbReference>
<dbReference type="OrthoDB" id="69928at2759"/>
<dbReference type="InterPro" id="IPR018834">
    <property type="entry name" value="DNA/RNA-bd_Est1-type"/>
</dbReference>
<protein>
    <recommendedName>
        <fullName evidence="6">PIN domain-containing protein</fullName>
    </recommendedName>
</protein>
<evidence type="ECO:0008006" key="6">
    <source>
        <dbReference type="Google" id="ProtNLM"/>
    </source>
</evidence>
<dbReference type="PANTHER" id="PTHR15696:SF0">
    <property type="entry name" value="TELOMERASE-BINDING PROTEIN EST1A"/>
    <property type="match status" value="1"/>
</dbReference>
<name>A0A9W8ASK7_9FUNG</name>
<dbReference type="Gene3D" id="3.40.50.1010">
    <property type="entry name" value="5'-nuclease"/>
    <property type="match status" value="1"/>
</dbReference>
<feature type="region of interest" description="Disordered" evidence="1">
    <location>
        <begin position="643"/>
        <end position="673"/>
    </location>
</feature>
<dbReference type="GO" id="GO:0042162">
    <property type="term" value="F:telomeric DNA binding"/>
    <property type="evidence" value="ECO:0007669"/>
    <property type="project" value="TreeGrafter"/>
</dbReference>
<keyword evidence="5" id="KW-1185">Reference proteome</keyword>
<gene>
    <name evidence="4" type="ORF">IWQ62_001877</name>
</gene>
<dbReference type="GO" id="GO:0070034">
    <property type="term" value="F:telomerase RNA binding"/>
    <property type="evidence" value="ECO:0007669"/>
    <property type="project" value="TreeGrafter"/>
</dbReference>